<keyword evidence="3" id="KW-1185">Reference proteome</keyword>
<comment type="caution">
    <text evidence="2">The sequence shown here is derived from an EMBL/GenBank/DDBJ whole genome shotgun (WGS) entry which is preliminary data.</text>
</comment>
<gene>
    <name evidence="2" type="ORF">SZN_00820</name>
</gene>
<proteinExistence type="predicted"/>
<dbReference type="InterPro" id="IPR002575">
    <property type="entry name" value="Aminoglycoside_PTrfase"/>
</dbReference>
<dbReference type="Proteomes" id="UP000004217">
    <property type="component" value="Unassembled WGS sequence"/>
</dbReference>
<dbReference type="InterPro" id="IPR011009">
    <property type="entry name" value="Kinase-like_dom_sf"/>
</dbReference>
<reference evidence="2 3" key="1">
    <citation type="submission" date="2011-08" db="EMBL/GenBank/DDBJ databases">
        <authorList>
            <person name="Lin Y."/>
            <person name="Hao X."/>
            <person name="Johnstone L."/>
            <person name="Miller S.J."/>
            <person name="Wei G."/>
            <person name="Rensing C."/>
        </authorList>
    </citation>
    <scope>NUCLEOTIDE SEQUENCE [LARGE SCALE GENOMIC DNA]</scope>
    <source>
        <strain evidence="2 3">K42</strain>
    </source>
</reference>
<sequence>MITAVAGTLILAYGVHPAEVTQIPVGTATWNYMVTTRSGRRYFAKVYLDHASVERERQAVELAAFARSGGVPVPAVHPTREGALVEEVGRLPMSLWEYVADSETAEGGLAGARWPAVGTVLGRLHRHLGTHPAAVPRLRDGAGVCDLKRARARFERLVSEYGRRGRLSPFEEWALDAARQRLALLDRVAVILDGLPALTEQVVHGDLAAPNLLLRGDKVAAVVDFQPPRPRYLAWEVARIGCDPRTVLLGDEWLTGLPALLAAYRDEYPGLPLDDLLCSVTVGCAYTLASTYPLAEPLDDPAAVDAPLEAYGRARHEAALMLLDRLPEVEGVLRDALR</sequence>
<protein>
    <submittedName>
        <fullName evidence="2">Aminoglycoside phosphotransferase</fullName>
    </submittedName>
</protein>
<evidence type="ECO:0000313" key="3">
    <source>
        <dbReference type="Proteomes" id="UP000004217"/>
    </source>
</evidence>
<accession>G2G3W3</accession>
<dbReference type="Gene3D" id="3.30.200.20">
    <property type="entry name" value="Phosphorylase Kinase, domain 1"/>
    <property type="match status" value="1"/>
</dbReference>
<evidence type="ECO:0000259" key="1">
    <source>
        <dbReference type="Pfam" id="PF01636"/>
    </source>
</evidence>
<organism evidence="2 3">
    <name type="scientific">Streptomyces zinciresistens K42</name>
    <dbReference type="NCBI Taxonomy" id="700597"/>
    <lineage>
        <taxon>Bacteria</taxon>
        <taxon>Bacillati</taxon>
        <taxon>Actinomycetota</taxon>
        <taxon>Actinomycetes</taxon>
        <taxon>Kitasatosporales</taxon>
        <taxon>Streptomycetaceae</taxon>
        <taxon>Streptomyces</taxon>
    </lineage>
</organism>
<dbReference type="Pfam" id="PF01636">
    <property type="entry name" value="APH"/>
    <property type="match status" value="1"/>
</dbReference>
<dbReference type="EMBL" id="AGBF01000001">
    <property type="protein sequence ID" value="EGX61859.1"/>
    <property type="molecule type" value="Genomic_DNA"/>
</dbReference>
<dbReference type="PATRIC" id="fig|700597.3.peg.156"/>
<feature type="domain" description="Aminoglycoside phosphotransferase" evidence="1">
    <location>
        <begin position="20"/>
        <end position="264"/>
    </location>
</feature>
<dbReference type="SUPFAM" id="SSF56112">
    <property type="entry name" value="Protein kinase-like (PK-like)"/>
    <property type="match status" value="1"/>
</dbReference>
<dbReference type="Gene3D" id="3.90.1200.10">
    <property type="match status" value="1"/>
</dbReference>
<dbReference type="GO" id="GO:0016740">
    <property type="term" value="F:transferase activity"/>
    <property type="evidence" value="ECO:0007669"/>
    <property type="project" value="UniProtKB-KW"/>
</dbReference>
<evidence type="ECO:0000313" key="2">
    <source>
        <dbReference type="EMBL" id="EGX61859.1"/>
    </source>
</evidence>
<dbReference type="AlphaFoldDB" id="G2G3W3"/>
<name>G2G3W3_9ACTN</name>
<keyword evidence="2" id="KW-0808">Transferase</keyword>